<evidence type="ECO:0000259" key="13">
    <source>
        <dbReference type="PROSITE" id="PS51670"/>
    </source>
</evidence>
<evidence type="ECO:0000256" key="1">
    <source>
        <dbReference type="ARBA" id="ARBA00001961"/>
    </source>
</evidence>
<gene>
    <name evidence="14" type="ORF">ACHAWU_003765</name>
</gene>
<keyword evidence="5" id="KW-0479">Metal-binding</keyword>
<dbReference type="GO" id="GO:0051213">
    <property type="term" value="F:dioxygenase activity"/>
    <property type="evidence" value="ECO:0007669"/>
    <property type="project" value="UniProtKB-KW"/>
</dbReference>
<evidence type="ECO:0008006" key="16">
    <source>
        <dbReference type="Google" id="ProtNLM"/>
    </source>
</evidence>
<feature type="compositionally biased region" description="Acidic residues" evidence="11">
    <location>
        <begin position="83"/>
        <end position="114"/>
    </location>
</feature>
<dbReference type="InterPro" id="IPR006620">
    <property type="entry name" value="Pro_4_hyd_alph"/>
</dbReference>
<dbReference type="PROSITE" id="PS51471">
    <property type="entry name" value="FE2OG_OXY"/>
    <property type="match status" value="1"/>
</dbReference>
<feature type="region of interest" description="Disordered" evidence="11">
    <location>
        <begin position="52"/>
        <end position="115"/>
    </location>
</feature>
<accession>A0ABD3N657</accession>
<dbReference type="FunFam" id="2.60.120.620:FF:000031">
    <property type="entry name" value="Predicted protein"/>
    <property type="match status" value="1"/>
</dbReference>
<protein>
    <recommendedName>
        <fullName evidence="16">Fe2OG dioxygenase domain-containing protein</fullName>
    </recommendedName>
</protein>
<evidence type="ECO:0000313" key="15">
    <source>
        <dbReference type="Proteomes" id="UP001530293"/>
    </source>
</evidence>
<dbReference type="InterPro" id="IPR045054">
    <property type="entry name" value="P4HA-like"/>
</dbReference>
<keyword evidence="8" id="KW-0560">Oxidoreductase</keyword>
<proteinExistence type="predicted"/>
<dbReference type="AlphaFoldDB" id="A0ABD3N657"/>
<dbReference type="GO" id="GO:0012505">
    <property type="term" value="C:endomembrane system"/>
    <property type="evidence" value="ECO:0007669"/>
    <property type="project" value="UniProtKB-SubCell"/>
</dbReference>
<keyword evidence="6" id="KW-0223">Dioxygenase</keyword>
<evidence type="ECO:0000256" key="8">
    <source>
        <dbReference type="ARBA" id="ARBA00023002"/>
    </source>
</evidence>
<dbReference type="InterPro" id="IPR044862">
    <property type="entry name" value="Pro_4_hyd_alph_FE2OG_OXY"/>
</dbReference>
<comment type="caution">
    <text evidence="14">The sequence shown here is derived from an EMBL/GenBank/DDBJ whole genome shotgun (WGS) entry which is preliminary data.</text>
</comment>
<dbReference type="PROSITE" id="PS51670">
    <property type="entry name" value="SHKT"/>
    <property type="match status" value="2"/>
</dbReference>
<dbReference type="InterPro" id="IPR003582">
    <property type="entry name" value="ShKT_dom"/>
</dbReference>
<dbReference type="InterPro" id="IPR005123">
    <property type="entry name" value="Oxoglu/Fe-dep_dioxygenase_dom"/>
</dbReference>
<feature type="compositionally biased region" description="Acidic residues" evidence="11">
    <location>
        <begin position="279"/>
        <end position="304"/>
    </location>
</feature>
<evidence type="ECO:0000256" key="11">
    <source>
        <dbReference type="SAM" id="MobiDB-lite"/>
    </source>
</evidence>
<comment type="cofactor">
    <cofactor evidence="1">
        <name>L-ascorbate</name>
        <dbReference type="ChEBI" id="CHEBI:38290"/>
    </cofactor>
</comment>
<dbReference type="Pfam" id="PF13640">
    <property type="entry name" value="2OG-FeII_Oxy_3"/>
    <property type="match status" value="1"/>
</dbReference>
<evidence type="ECO:0000256" key="7">
    <source>
        <dbReference type="ARBA" id="ARBA00022989"/>
    </source>
</evidence>
<dbReference type="GO" id="GO:0046872">
    <property type="term" value="F:metal ion binding"/>
    <property type="evidence" value="ECO:0007669"/>
    <property type="project" value="UniProtKB-KW"/>
</dbReference>
<dbReference type="Gene3D" id="2.60.120.620">
    <property type="entry name" value="q2cbj1_9rhob like domain"/>
    <property type="match status" value="1"/>
</dbReference>
<evidence type="ECO:0000256" key="6">
    <source>
        <dbReference type="ARBA" id="ARBA00022964"/>
    </source>
</evidence>
<feature type="region of interest" description="Disordered" evidence="11">
    <location>
        <begin position="275"/>
        <end position="304"/>
    </location>
</feature>
<keyword evidence="4" id="KW-0812">Transmembrane</keyword>
<feature type="domain" description="ShKT" evidence="13">
    <location>
        <begin position="171"/>
        <end position="205"/>
    </location>
</feature>
<keyword evidence="15" id="KW-1185">Reference proteome</keyword>
<evidence type="ECO:0000256" key="2">
    <source>
        <dbReference type="ARBA" id="ARBA00004167"/>
    </source>
</evidence>
<dbReference type="SMART" id="SM00702">
    <property type="entry name" value="P4Hc"/>
    <property type="match status" value="1"/>
</dbReference>
<evidence type="ECO:0000256" key="9">
    <source>
        <dbReference type="ARBA" id="ARBA00023004"/>
    </source>
</evidence>
<evidence type="ECO:0000256" key="3">
    <source>
        <dbReference type="ARBA" id="ARBA00004308"/>
    </source>
</evidence>
<reference evidence="14 15" key="1">
    <citation type="submission" date="2024-10" db="EMBL/GenBank/DDBJ databases">
        <title>Updated reference genomes for cyclostephanoid diatoms.</title>
        <authorList>
            <person name="Roberts W.R."/>
            <person name="Alverson A.J."/>
        </authorList>
    </citation>
    <scope>NUCLEOTIDE SEQUENCE [LARGE SCALE GENOMIC DNA]</scope>
    <source>
        <strain evidence="14 15">AJA232-27</strain>
    </source>
</reference>
<dbReference type="Proteomes" id="UP001530293">
    <property type="component" value="Unassembled WGS sequence"/>
</dbReference>
<evidence type="ECO:0000256" key="4">
    <source>
        <dbReference type="ARBA" id="ARBA00022692"/>
    </source>
</evidence>
<dbReference type="Pfam" id="PF01549">
    <property type="entry name" value="ShK"/>
    <property type="match status" value="2"/>
</dbReference>
<evidence type="ECO:0000256" key="10">
    <source>
        <dbReference type="ARBA" id="ARBA00023136"/>
    </source>
</evidence>
<sequence length="589" mass="65638">MRSIIIRIAVAVGCALPLLPPPSSTLLLVAYYLLPIQTLFVNANDEQLCTAGPDGDTANSDCEAVYSEPDTNDSNSPVVNIGNEDDDDNEEDDDDDEDDDEHPSECSDLADPDTDDCKSLAESGECNTNPGFMKYRCASSCGTCRDFNAAYGIIHDGKYDTTGTGGSGQPCTDLYRECKQWAGQGECAYNPDFMLVQCERSCMICFEDTNQFGVHQTLPDEDDEHYEATKQVINNSIEYMKKVWTLSPSNNRVNYKCRNMDENCSYWAAENKCVKNEEGGDENEEDVDEDNDDDDDEDDDEDYADYMEGNCAPACQTCHLLDIQLRCPIEEGNEPVYKPGMLNELFENIVDNADGLGRYVAYSPVALSRPSLKRDGSAAPEGNWQDGPWVVVLENFISDEEAYELITAGDKKGFHRSMDVGIENPDGSHEDDVSDGRTSTNAWCDVELCENNPVIGPVVERIATATSTSVNNSEHLQLLRYEPGQYYRQHHDYIEYQQGLPCGVRMLTLFLYLNDVEDGGGTRFPLLDITVQPKKGRALLWPSVLDADPEEKDKRTDHEALPVISGIKFGANAWLHSRNYRKAEENDCT</sequence>
<dbReference type="EMBL" id="JALLBG020000023">
    <property type="protein sequence ID" value="KAL3771590.1"/>
    <property type="molecule type" value="Genomic_DNA"/>
</dbReference>
<evidence type="ECO:0000256" key="5">
    <source>
        <dbReference type="ARBA" id="ARBA00022723"/>
    </source>
</evidence>
<dbReference type="PANTHER" id="PTHR10869">
    <property type="entry name" value="PROLYL 4-HYDROXYLASE ALPHA SUBUNIT"/>
    <property type="match status" value="1"/>
</dbReference>
<keyword evidence="9" id="KW-0408">Iron</keyword>
<dbReference type="SMART" id="SM00254">
    <property type="entry name" value="ShKT"/>
    <property type="match status" value="3"/>
</dbReference>
<evidence type="ECO:0000259" key="12">
    <source>
        <dbReference type="PROSITE" id="PS51471"/>
    </source>
</evidence>
<dbReference type="GO" id="GO:0016020">
    <property type="term" value="C:membrane"/>
    <property type="evidence" value="ECO:0007669"/>
    <property type="project" value="UniProtKB-SubCell"/>
</dbReference>
<organism evidence="14 15">
    <name type="scientific">Discostella pseudostelligera</name>
    <dbReference type="NCBI Taxonomy" id="259834"/>
    <lineage>
        <taxon>Eukaryota</taxon>
        <taxon>Sar</taxon>
        <taxon>Stramenopiles</taxon>
        <taxon>Ochrophyta</taxon>
        <taxon>Bacillariophyta</taxon>
        <taxon>Coscinodiscophyceae</taxon>
        <taxon>Thalassiosirophycidae</taxon>
        <taxon>Stephanodiscales</taxon>
        <taxon>Stephanodiscaceae</taxon>
        <taxon>Discostella</taxon>
    </lineage>
</organism>
<dbReference type="PANTHER" id="PTHR10869:SF235">
    <property type="entry name" value="PROCOLLAGEN-PROLINE 4-DIOXYGENASE"/>
    <property type="match status" value="1"/>
</dbReference>
<feature type="domain" description="Fe2OG dioxygenase" evidence="12">
    <location>
        <begin position="472"/>
        <end position="577"/>
    </location>
</feature>
<keyword evidence="10" id="KW-0472">Membrane</keyword>
<feature type="domain" description="ShKT" evidence="13">
    <location>
        <begin position="106"/>
        <end position="144"/>
    </location>
</feature>
<name>A0ABD3N657_9STRA</name>
<comment type="subcellular location">
    <subcellularLocation>
        <location evidence="3">Endomembrane system</location>
    </subcellularLocation>
    <subcellularLocation>
        <location evidence="2">Membrane</location>
        <topology evidence="2">Single-pass membrane protein</topology>
    </subcellularLocation>
</comment>
<keyword evidence="7" id="KW-1133">Transmembrane helix</keyword>
<evidence type="ECO:0000313" key="14">
    <source>
        <dbReference type="EMBL" id="KAL3771590.1"/>
    </source>
</evidence>